<name>A0AB34X062_9ACTO</name>
<sequence length="69" mass="7650">MERILSVRELTPLCTLLAFCPRPHLVSLPAKAIFSEDEGGGLAKDLLLWADITSAICALEFARVYLRFS</sequence>
<gene>
    <name evidence="1" type="ORF">HMPREF1862_00744</name>
</gene>
<protein>
    <submittedName>
        <fullName evidence="1">Uncharacterized protein</fullName>
    </submittedName>
</protein>
<proteinExistence type="predicted"/>
<accession>A0AB34X062</accession>
<evidence type="ECO:0000313" key="1">
    <source>
        <dbReference type="EMBL" id="KXB81022.1"/>
    </source>
</evidence>
<organism evidence="1 2">
    <name type="scientific">Varibaculum cambriense</name>
    <dbReference type="NCBI Taxonomy" id="184870"/>
    <lineage>
        <taxon>Bacteria</taxon>
        <taxon>Bacillati</taxon>
        <taxon>Actinomycetota</taxon>
        <taxon>Actinomycetes</taxon>
        <taxon>Actinomycetales</taxon>
        <taxon>Actinomycetaceae</taxon>
        <taxon>Varibaculum</taxon>
    </lineage>
</organism>
<comment type="caution">
    <text evidence="1">The sequence shown here is derived from an EMBL/GenBank/DDBJ whole genome shotgun (WGS) entry which is preliminary data.</text>
</comment>
<dbReference type="EMBL" id="LSDN01000013">
    <property type="protein sequence ID" value="KXB81022.1"/>
    <property type="molecule type" value="Genomic_DNA"/>
</dbReference>
<evidence type="ECO:0000313" key="2">
    <source>
        <dbReference type="Proteomes" id="UP000070572"/>
    </source>
</evidence>
<dbReference type="AlphaFoldDB" id="A0AB34X062"/>
<reference evidence="1 2" key="1">
    <citation type="submission" date="2016-01" db="EMBL/GenBank/DDBJ databases">
        <authorList>
            <person name="Mitreva M."/>
            <person name="Pepin K.H."/>
            <person name="Mihindukulasuriya K.A."/>
            <person name="Fulton R."/>
            <person name="Fronick C."/>
            <person name="O'Laughlin M."/>
            <person name="Miner T."/>
            <person name="Herter B."/>
            <person name="Rosa B.A."/>
            <person name="Cordes M."/>
            <person name="Tomlinson C."/>
            <person name="Wollam A."/>
            <person name="Palsikar V.B."/>
            <person name="Mardis E.R."/>
            <person name="Wilson R.K."/>
        </authorList>
    </citation>
    <scope>NUCLEOTIDE SEQUENCE [LARGE SCALE GENOMIC DNA]</scope>
    <source>
        <strain evidence="1 2">DNF00696</strain>
    </source>
</reference>
<dbReference type="Proteomes" id="UP000070572">
    <property type="component" value="Unassembled WGS sequence"/>
</dbReference>